<evidence type="ECO:0000313" key="1">
    <source>
        <dbReference type="EMBL" id="KAF1995326.1"/>
    </source>
</evidence>
<name>A0A6A5WCH6_9PLEO</name>
<evidence type="ECO:0000313" key="2">
    <source>
        <dbReference type="Proteomes" id="UP000799779"/>
    </source>
</evidence>
<organism evidence="1 2">
    <name type="scientific">Amniculicola lignicola CBS 123094</name>
    <dbReference type="NCBI Taxonomy" id="1392246"/>
    <lineage>
        <taxon>Eukaryota</taxon>
        <taxon>Fungi</taxon>
        <taxon>Dikarya</taxon>
        <taxon>Ascomycota</taxon>
        <taxon>Pezizomycotina</taxon>
        <taxon>Dothideomycetes</taxon>
        <taxon>Pleosporomycetidae</taxon>
        <taxon>Pleosporales</taxon>
        <taxon>Amniculicolaceae</taxon>
        <taxon>Amniculicola</taxon>
    </lineage>
</organism>
<accession>A0A6A5WCH6</accession>
<keyword evidence="2" id="KW-1185">Reference proteome</keyword>
<dbReference type="EMBL" id="ML977641">
    <property type="protein sequence ID" value="KAF1995326.1"/>
    <property type="molecule type" value="Genomic_DNA"/>
</dbReference>
<reference evidence="1" key="1">
    <citation type="journal article" date="2020" name="Stud. Mycol.">
        <title>101 Dothideomycetes genomes: a test case for predicting lifestyles and emergence of pathogens.</title>
        <authorList>
            <person name="Haridas S."/>
            <person name="Albert R."/>
            <person name="Binder M."/>
            <person name="Bloem J."/>
            <person name="Labutti K."/>
            <person name="Salamov A."/>
            <person name="Andreopoulos B."/>
            <person name="Baker S."/>
            <person name="Barry K."/>
            <person name="Bills G."/>
            <person name="Bluhm B."/>
            <person name="Cannon C."/>
            <person name="Castanera R."/>
            <person name="Culley D."/>
            <person name="Daum C."/>
            <person name="Ezra D."/>
            <person name="Gonzalez J."/>
            <person name="Henrissat B."/>
            <person name="Kuo A."/>
            <person name="Liang C."/>
            <person name="Lipzen A."/>
            <person name="Lutzoni F."/>
            <person name="Magnuson J."/>
            <person name="Mondo S."/>
            <person name="Nolan M."/>
            <person name="Ohm R."/>
            <person name="Pangilinan J."/>
            <person name="Park H.-J."/>
            <person name="Ramirez L."/>
            <person name="Alfaro M."/>
            <person name="Sun H."/>
            <person name="Tritt A."/>
            <person name="Yoshinaga Y."/>
            <person name="Zwiers L.-H."/>
            <person name="Turgeon B."/>
            <person name="Goodwin S."/>
            <person name="Spatafora J."/>
            <person name="Crous P."/>
            <person name="Grigoriev I."/>
        </authorList>
    </citation>
    <scope>NUCLEOTIDE SEQUENCE</scope>
    <source>
        <strain evidence="1">CBS 123094</strain>
    </source>
</reference>
<sequence length="376" mass="42751">MEKLSLELLENILAHLVVEELSMTERFATLTPESKQTILNARLVCRSFLRSKALRQQFVPIIAQTPFIRIGDTVPGLDEFSQSEYAAELNTLSFSGIYKEPNPATAVSAGPFYEAIRSIPVLLPILKRLSNVRHLRYYPVTARYIHGSWQDSGDDWPPVEYNWTEPVDDPTMKVFRGEAAVNPESSVFRWLPTAFSAAKLTLESLEMPLMGNVASWCAMETELSPNFVSNLKRCSFNYTSRRGRCLFPLELLQASNLEFLELAVSRGQYQRSWLLTTHEVIPQQLMWDNNGELVRLPNLKEFRFQTDNSYRLNSIQLVNALAVFPNLTKLGFANIRLADEDGWETVLKTLQSKSEKLEGLWLVNPGYAMEVGPHAD</sequence>
<dbReference type="Proteomes" id="UP000799779">
    <property type="component" value="Unassembled WGS sequence"/>
</dbReference>
<gene>
    <name evidence="1" type="ORF">P154DRAFT_611237</name>
</gene>
<protein>
    <recommendedName>
        <fullName evidence="3">F-box domain-containing protein</fullName>
    </recommendedName>
</protein>
<dbReference type="OrthoDB" id="3792931at2759"/>
<dbReference type="AlphaFoldDB" id="A0A6A5WCH6"/>
<evidence type="ECO:0008006" key="3">
    <source>
        <dbReference type="Google" id="ProtNLM"/>
    </source>
</evidence>
<dbReference type="SUPFAM" id="SSF52047">
    <property type="entry name" value="RNI-like"/>
    <property type="match status" value="1"/>
</dbReference>
<proteinExistence type="predicted"/>